<dbReference type="EMBL" id="CP001560">
    <property type="protein sequence ID" value="AFJ45886.1"/>
    <property type="molecule type" value="Genomic_DNA"/>
</dbReference>
<dbReference type="STRING" id="630626.EBL_c07630"/>
<dbReference type="HOGENOM" id="CLU_1739281_0_0_6"/>
<accession>I2B5T2</accession>
<gene>
    <name evidence="1" type="ordered locus">EBL_c07630</name>
</gene>
<keyword evidence="2" id="KW-1185">Reference proteome</keyword>
<dbReference type="Proteomes" id="UP000001955">
    <property type="component" value="Chromosome"/>
</dbReference>
<evidence type="ECO:0000313" key="2">
    <source>
        <dbReference type="Proteomes" id="UP000001955"/>
    </source>
</evidence>
<dbReference type="RefSeq" id="WP_002442249.1">
    <property type="nucleotide sequence ID" value="NC_017910.1"/>
</dbReference>
<sequence>MNAESFSIGADHTRFTGPAVTLPVGYRSLSARYFHHSLPLATEVEKARRDIDKAIRAAPQLHNSTLRFNCADHFLKEIASVAGESARLTRQNIEQVFNRVAAVAAGSQRLPGEFPTDGEFIGYLLILRTLSEQLNIQDIRLTLKRPDFAI</sequence>
<dbReference type="eggNOG" id="COG0248">
    <property type="taxonomic scope" value="Bacteria"/>
</dbReference>
<organism evidence="1 2">
    <name type="scientific">Shimwellia blattae (strain ATCC 29907 / DSM 4481 / JCM 1650 / NBRC 105725 / CDC 9005-74)</name>
    <name type="common">Escherichia blattae</name>
    <dbReference type="NCBI Taxonomy" id="630626"/>
    <lineage>
        <taxon>Bacteria</taxon>
        <taxon>Pseudomonadati</taxon>
        <taxon>Pseudomonadota</taxon>
        <taxon>Gammaproteobacteria</taxon>
        <taxon>Enterobacterales</taxon>
        <taxon>Enterobacteriaceae</taxon>
        <taxon>Shimwellia</taxon>
    </lineage>
</organism>
<name>I2B5T2_SHIBC</name>
<dbReference type="OrthoDB" id="6627481at2"/>
<proteinExistence type="predicted"/>
<reference evidence="1 2" key="1">
    <citation type="journal article" date="2012" name="J. Bacteriol.">
        <title>Complete genome sequence of the B12-producing Shimwellia blattae strain DSM 4481, isolated from a cockroach.</title>
        <authorList>
            <person name="Brzuszkiewicz E."/>
            <person name="Waschkowitz T."/>
            <person name="Wiezer A."/>
            <person name="Daniel R."/>
        </authorList>
    </citation>
    <scope>NUCLEOTIDE SEQUENCE [LARGE SCALE GENOMIC DNA]</scope>
    <source>
        <strain evidence="2">ATCC 29907 / DSM 4481 / JCM 1650 / NBRC 105725 / CDC 9005-74</strain>
    </source>
</reference>
<dbReference type="KEGG" id="ebt:EBL_c07630"/>
<protein>
    <submittedName>
        <fullName evidence="1">Uncharacterized protein</fullName>
    </submittedName>
</protein>
<dbReference type="AlphaFoldDB" id="I2B5T2"/>
<evidence type="ECO:0000313" key="1">
    <source>
        <dbReference type="EMBL" id="AFJ45886.1"/>
    </source>
</evidence>
<accession>K6UTJ0</accession>